<sequence>MFYDYEFDFDSFGTVYTVNLNEEESFERDMMDHPFDDCYEDDPFEQFFEDQLLEYADSLHDRIRNGEPIYTSQIDLYSDLFKDVHGFRPRGIMQWLTEYDNIIDDYVGIH</sequence>
<accession>A0A8S5LN94</accession>
<proteinExistence type="predicted"/>
<organism evidence="1">
    <name type="scientific">Siphoviridae sp. ctsf32</name>
    <dbReference type="NCBI Taxonomy" id="2827594"/>
    <lineage>
        <taxon>Viruses</taxon>
        <taxon>Duplodnaviria</taxon>
        <taxon>Heunggongvirae</taxon>
        <taxon>Uroviricota</taxon>
        <taxon>Caudoviricetes</taxon>
    </lineage>
</organism>
<name>A0A8S5LN94_9CAUD</name>
<evidence type="ECO:0000313" key="1">
    <source>
        <dbReference type="EMBL" id="DAD71500.1"/>
    </source>
</evidence>
<protein>
    <submittedName>
        <fullName evidence="1">Uncharacterized protein</fullName>
    </submittedName>
</protein>
<reference evidence="1" key="1">
    <citation type="journal article" date="2021" name="Proc. Natl. Acad. Sci. U.S.A.">
        <title>A Catalog of Tens of Thousands of Viruses from Human Metagenomes Reveals Hidden Associations with Chronic Diseases.</title>
        <authorList>
            <person name="Tisza M.J."/>
            <person name="Buck C.B."/>
        </authorList>
    </citation>
    <scope>NUCLEOTIDE SEQUENCE</scope>
    <source>
        <strain evidence="1">Ctsf32</strain>
    </source>
</reference>
<dbReference type="EMBL" id="BK015882">
    <property type="protein sequence ID" value="DAD71500.1"/>
    <property type="molecule type" value="Genomic_DNA"/>
</dbReference>